<feature type="compositionally biased region" description="Low complexity" evidence="1">
    <location>
        <begin position="32"/>
        <end position="52"/>
    </location>
</feature>
<feature type="signal peptide" evidence="2">
    <location>
        <begin position="1"/>
        <end position="24"/>
    </location>
</feature>
<keyword evidence="2" id="KW-0732">Signal</keyword>
<accession>A0ABN3DUT9</accession>
<feature type="chain" id="PRO_5045902208" description="Lipoprotein" evidence="2">
    <location>
        <begin position="25"/>
        <end position="176"/>
    </location>
</feature>
<dbReference type="RefSeq" id="WP_259480449.1">
    <property type="nucleotide sequence ID" value="NZ_BAAAQY010000009.1"/>
</dbReference>
<evidence type="ECO:0000256" key="2">
    <source>
        <dbReference type="SAM" id="SignalP"/>
    </source>
</evidence>
<evidence type="ECO:0000313" key="4">
    <source>
        <dbReference type="Proteomes" id="UP001500929"/>
    </source>
</evidence>
<protein>
    <recommendedName>
        <fullName evidence="5">Lipoprotein</fullName>
    </recommendedName>
</protein>
<evidence type="ECO:0000256" key="1">
    <source>
        <dbReference type="SAM" id="MobiDB-lite"/>
    </source>
</evidence>
<organism evidence="3 4">
    <name type="scientific">Herbiconiux moechotypicola</name>
    <dbReference type="NCBI Taxonomy" id="637393"/>
    <lineage>
        <taxon>Bacteria</taxon>
        <taxon>Bacillati</taxon>
        <taxon>Actinomycetota</taxon>
        <taxon>Actinomycetes</taxon>
        <taxon>Micrococcales</taxon>
        <taxon>Microbacteriaceae</taxon>
        <taxon>Herbiconiux</taxon>
    </lineage>
</organism>
<evidence type="ECO:0000313" key="3">
    <source>
        <dbReference type="EMBL" id="GAA2242229.1"/>
    </source>
</evidence>
<feature type="compositionally biased region" description="Pro residues" evidence="1">
    <location>
        <begin position="53"/>
        <end position="70"/>
    </location>
</feature>
<comment type="caution">
    <text evidence="3">The sequence shown here is derived from an EMBL/GenBank/DDBJ whole genome shotgun (WGS) entry which is preliminary data.</text>
</comment>
<name>A0ABN3DUT9_9MICO</name>
<dbReference type="EMBL" id="BAAAQY010000009">
    <property type="protein sequence ID" value="GAA2242229.1"/>
    <property type="molecule type" value="Genomic_DNA"/>
</dbReference>
<gene>
    <name evidence="3" type="ORF">GCM10009851_29440</name>
</gene>
<evidence type="ECO:0008006" key="5">
    <source>
        <dbReference type="Google" id="ProtNLM"/>
    </source>
</evidence>
<keyword evidence="4" id="KW-1185">Reference proteome</keyword>
<dbReference type="PROSITE" id="PS51257">
    <property type="entry name" value="PROKAR_LIPOPROTEIN"/>
    <property type="match status" value="1"/>
</dbReference>
<dbReference type="Proteomes" id="UP001500929">
    <property type="component" value="Unassembled WGS sequence"/>
</dbReference>
<proteinExistence type="predicted"/>
<feature type="region of interest" description="Disordered" evidence="1">
    <location>
        <begin position="32"/>
        <end position="76"/>
    </location>
</feature>
<sequence>MLRSHSSRLVTGALALLAAVPLLAGCVDGGATEPTASATSTPSPTRTATATPTPTPSPEPTTPPVEPTPTPTASTPAVSAVTVELINSGYDPSTGAISVAGMVTDLVSQTGVCTVSATQADTTLTAQAAGMADATVTYCSGLTVGLPAGSSGSWTVSLSFADETHSGQTQTTVQVG</sequence>
<reference evidence="3 4" key="1">
    <citation type="journal article" date="2019" name="Int. J. Syst. Evol. Microbiol.">
        <title>The Global Catalogue of Microorganisms (GCM) 10K type strain sequencing project: providing services to taxonomists for standard genome sequencing and annotation.</title>
        <authorList>
            <consortium name="The Broad Institute Genomics Platform"/>
            <consortium name="The Broad Institute Genome Sequencing Center for Infectious Disease"/>
            <person name="Wu L."/>
            <person name="Ma J."/>
        </authorList>
    </citation>
    <scope>NUCLEOTIDE SEQUENCE [LARGE SCALE GENOMIC DNA]</scope>
    <source>
        <strain evidence="3 4">JCM 16117</strain>
    </source>
</reference>